<evidence type="ECO:0000256" key="1">
    <source>
        <dbReference type="ARBA" id="ARBA00011961"/>
    </source>
</evidence>
<dbReference type="PANTHER" id="PTHR12149">
    <property type="entry name" value="FRUCTOSAMINE 3 KINASE-RELATED PROTEIN"/>
    <property type="match status" value="1"/>
</dbReference>
<gene>
    <name evidence="3" type="ORF">E0L32_005979</name>
</gene>
<dbReference type="Pfam" id="PF03881">
    <property type="entry name" value="Fructosamin_kin"/>
    <property type="match status" value="1"/>
</dbReference>
<dbReference type="InParanoid" id="A0A507B9P9"/>
<dbReference type="Gene3D" id="3.90.1200.10">
    <property type="match status" value="1"/>
</dbReference>
<dbReference type="OrthoDB" id="5772781at2759"/>
<dbReference type="GO" id="GO:0102193">
    <property type="term" value="F:protein-ribulosamine 3-kinase activity"/>
    <property type="evidence" value="ECO:0007669"/>
    <property type="project" value="UniProtKB-EC"/>
</dbReference>
<accession>A0A507B9P9</accession>
<comment type="catalytic activity">
    <reaction evidence="2">
        <text>N(6)-D-ribulosyl-L-lysyl-[protein] + ATP = N(6)-(3-O-phospho-D-ribulosyl)-L-lysyl-[protein] + ADP + H(+)</text>
        <dbReference type="Rhea" id="RHEA:48432"/>
        <dbReference type="Rhea" id="RHEA-COMP:12103"/>
        <dbReference type="Rhea" id="RHEA-COMP:12104"/>
        <dbReference type="ChEBI" id="CHEBI:15378"/>
        <dbReference type="ChEBI" id="CHEBI:30616"/>
        <dbReference type="ChEBI" id="CHEBI:90418"/>
        <dbReference type="ChEBI" id="CHEBI:90420"/>
        <dbReference type="ChEBI" id="CHEBI:456216"/>
        <dbReference type="EC" id="2.7.1.172"/>
    </reaction>
    <physiologicalReaction direction="left-to-right" evidence="2">
        <dbReference type="Rhea" id="RHEA:48433"/>
    </physiologicalReaction>
</comment>
<proteinExistence type="predicted"/>
<evidence type="ECO:0000313" key="4">
    <source>
        <dbReference type="Proteomes" id="UP000319257"/>
    </source>
</evidence>
<keyword evidence="4" id="KW-1185">Reference proteome</keyword>
<dbReference type="GeneID" id="41973426"/>
<dbReference type="Proteomes" id="UP000319257">
    <property type="component" value="Unassembled WGS sequence"/>
</dbReference>
<organism evidence="3 4">
    <name type="scientific">Thyridium curvatum</name>
    <dbReference type="NCBI Taxonomy" id="1093900"/>
    <lineage>
        <taxon>Eukaryota</taxon>
        <taxon>Fungi</taxon>
        <taxon>Dikarya</taxon>
        <taxon>Ascomycota</taxon>
        <taxon>Pezizomycotina</taxon>
        <taxon>Sordariomycetes</taxon>
        <taxon>Sordariomycetidae</taxon>
        <taxon>Thyridiales</taxon>
        <taxon>Thyridiaceae</taxon>
        <taxon>Thyridium</taxon>
    </lineage>
</organism>
<sequence length="301" mass="34207">MLSTKPQPPLALLGDVSVDEAIMKCIVGDWDRVQSTYIGDSGWSWPLRVSLVKDDSTTRRYFIAKGDLGMSMLRGEYESMSLLYSIIPDNVVKPLAWGICSSQPDHSFYISSFYDLINEQPDMQQFCTMVARFHEGSSELFEQAKIHPKPQGRFGFHLTTHMGAFPQDNDWCDSWEEIFARGMRKILDYENDAQGSSMELASLAVNLLEKVIPRLLRPMETHVRSLRSSLVHGDLQIRNVKKDKGTQKPLIFDAGSFWGHNESHYSGNTEPRELALDDMRYLVEKYPCGYDYIAASDSPTS</sequence>
<evidence type="ECO:0000313" key="3">
    <source>
        <dbReference type="EMBL" id="TPX13508.1"/>
    </source>
</evidence>
<dbReference type="EC" id="2.7.1.172" evidence="1"/>
<name>A0A507B9P9_9PEZI</name>
<comment type="caution">
    <text evidence="3">The sequence shown here is derived from an EMBL/GenBank/DDBJ whole genome shotgun (WGS) entry which is preliminary data.</text>
</comment>
<dbReference type="PANTHER" id="PTHR12149:SF8">
    <property type="entry name" value="PROTEIN-RIBULOSAMINE 3-KINASE"/>
    <property type="match status" value="1"/>
</dbReference>
<dbReference type="AlphaFoldDB" id="A0A507B9P9"/>
<protein>
    <recommendedName>
        <fullName evidence="1">protein-ribulosamine 3-kinase</fullName>
        <ecNumber evidence="1">2.7.1.172</ecNumber>
    </recommendedName>
</protein>
<dbReference type="InterPro" id="IPR016477">
    <property type="entry name" value="Fructo-/Ketosamine-3-kinase"/>
</dbReference>
<evidence type="ECO:0000256" key="2">
    <source>
        <dbReference type="ARBA" id="ARBA00048655"/>
    </source>
</evidence>
<dbReference type="RefSeq" id="XP_030995219.1">
    <property type="nucleotide sequence ID" value="XM_031140560.1"/>
</dbReference>
<dbReference type="EMBL" id="SKBQ01000033">
    <property type="protein sequence ID" value="TPX13508.1"/>
    <property type="molecule type" value="Genomic_DNA"/>
</dbReference>
<dbReference type="InterPro" id="IPR011009">
    <property type="entry name" value="Kinase-like_dom_sf"/>
</dbReference>
<dbReference type="SUPFAM" id="SSF56112">
    <property type="entry name" value="Protein kinase-like (PK-like)"/>
    <property type="match status" value="1"/>
</dbReference>
<reference evidence="3 4" key="1">
    <citation type="submission" date="2019-06" db="EMBL/GenBank/DDBJ databases">
        <title>Draft genome sequence of the filamentous fungus Phialemoniopsis curvata isolated from diesel fuel.</title>
        <authorList>
            <person name="Varaljay V.A."/>
            <person name="Lyon W.J."/>
            <person name="Crouch A.L."/>
            <person name="Drake C.E."/>
            <person name="Hollomon J.M."/>
            <person name="Nadeau L.J."/>
            <person name="Nunn H.S."/>
            <person name="Stevenson B.S."/>
            <person name="Bojanowski C.L."/>
            <person name="Crookes-Goodson W.J."/>
        </authorList>
    </citation>
    <scope>NUCLEOTIDE SEQUENCE [LARGE SCALE GENOMIC DNA]</scope>
    <source>
        <strain evidence="3 4">D216</strain>
    </source>
</reference>